<dbReference type="RefSeq" id="WP_123846450.1">
    <property type="nucleotide sequence ID" value="NZ_RPDH01000001.1"/>
</dbReference>
<dbReference type="EMBL" id="RPDH01000001">
    <property type="protein sequence ID" value="RPE13935.1"/>
    <property type="molecule type" value="Genomic_DNA"/>
</dbReference>
<organism evidence="2 3">
    <name type="scientific">Chitinophaga lutea</name>
    <dbReference type="NCBI Taxonomy" id="2488634"/>
    <lineage>
        <taxon>Bacteria</taxon>
        <taxon>Pseudomonadati</taxon>
        <taxon>Bacteroidota</taxon>
        <taxon>Chitinophagia</taxon>
        <taxon>Chitinophagales</taxon>
        <taxon>Chitinophagaceae</taxon>
        <taxon>Chitinophaga</taxon>
    </lineage>
</organism>
<dbReference type="Proteomes" id="UP000278351">
    <property type="component" value="Unassembled WGS sequence"/>
</dbReference>
<gene>
    <name evidence="2" type="ORF">EGT74_10605</name>
</gene>
<dbReference type="NCBIfam" id="TIGR00290">
    <property type="entry name" value="MJ0570_dom"/>
    <property type="match status" value="1"/>
</dbReference>
<evidence type="ECO:0000313" key="3">
    <source>
        <dbReference type="Proteomes" id="UP000278351"/>
    </source>
</evidence>
<proteinExistence type="predicted"/>
<dbReference type="SUPFAM" id="SSF52402">
    <property type="entry name" value="Adenine nucleotide alpha hydrolases-like"/>
    <property type="match status" value="1"/>
</dbReference>
<dbReference type="InterPro" id="IPR030662">
    <property type="entry name" value="DPH6/MJ0570"/>
</dbReference>
<dbReference type="InterPro" id="IPR014729">
    <property type="entry name" value="Rossmann-like_a/b/a_fold"/>
</dbReference>
<dbReference type="EC" id="6.3.1.14" evidence="2"/>
<name>A0A3N4Q2X8_9BACT</name>
<keyword evidence="3" id="KW-1185">Reference proteome</keyword>
<keyword evidence="2" id="KW-0436">Ligase</keyword>
<dbReference type="Gene3D" id="3.40.50.620">
    <property type="entry name" value="HUPs"/>
    <property type="match status" value="1"/>
</dbReference>
<protein>
    <submittedName>
        <fullName evidence="2">Diphthine--ammonia ligase</fullName>
        <ecNumber evidence="2">6.3.1.14</ecNumber>
    </submittedName>
</protein>
<comment type="caution">
    <text evidence="2">The sequence shown here is derived from an EMBL/GenBank/DDBJ whole genome shotgun (WGS) entry which is preliminary data.</text>
</comment>
<dbReference type="Gene3D" id="3.90.1490.10">
    <property type="entry name" value="putative n-type atp pyrophosphatase, domain 2"/>
    <property type="match status" value="1"/>
</dbReference>
<dbReference type="OrthoDB" id="3572539at2"/>
<dbReference type="CDD" id="cd01994">
    <property type="entry name" value="AANH_PF0828-like"/>
    <property type="match status" value="1"/>
</dbReference>
<reference evidence="2 3" key="1">
    <citation type="submission" date="2018-11" db="EMBL/GenBank/DDBJ databases">
        <title>Chitinophaga lutea sp.nov., isolate from arsenic contaminated soil.</title>
        <authorList>
            <person name="Zong Y."/>
        </authorList>
    </citation>
    <scope>NUCLEOTIDE SEQUENCE [LARGE SCALE GENOMIC DNA]</scope>
    <source>
        <strain evidence="2 3">ZY74</strain>
    </source>
</reference>
<dbReference type="AlphaFoldDB" id="A0A3N4Q2X8"/>
<evidence type="ECO:0000259" key="1">
    <source>
        <dbReference type="Pfam" id="PF01902"/>
    </source>
</evidence>
<dbReference type="InterPro" id="IPR002761">
    <property type="entry name" value="Diphthami_syn_dom"/>
</dbReference>
<dbReference type="GO" id="GO:0017178">
    <property type="term" value="F:diphthine-ammonia ligase activity"/>
    <property type="evidence" value="ECO:0007669"/>
    <property type="project" value="UniProtKB-EC"/>
</dbReference>
<sequence length="250" mass="28142">MNAYINWSGGKDASFALWQLQQDKNFSIKYLFTTLSEAYRRVSMHGVREELLDEQARQTGIALKKAYLPEHASMEDYNRIMTEQLTALQAEGIEHAVFGDIFLEDLRAYRETQLARVGMKGVFPLWKRDSTTLVRDFIKAGFKAVIVCVNARYLPASFAGRLIDEAFLADLPAGVDPCGENGEFHSFVFDGPLFAAPVAFQIGETVERVYTPASSQGGNCYKDDGENDCSVKEEPDNWDTRFFFCDLIPA</sequence>
<evidence type="ECO:0000313" key="2">
    <source>
        <dbReference type="EMBL" id="RPE13935.1"/>
    </source>
</evidence>
<dbReference type="PIRSF" id="PIRSF039123">
    <property type="entry name" value="Diphthamide_synthase"/>
    <property type="match status" value="1"/>
</dbReference>
<dbReference type="Pfam" id="PF01902">
    <property type="entry name" value="Diphthami_syn_2"/>
    <property type="match status" value="1"/>
</dbReference>
<accession>A0A3N4Q2X8</accession>
<feature type="domain" description="Diphthamide synthase" evidence="1">
    <location>
        <begin position="3"/>
        <end position="196"/>
    </location>
</feature>